<dbReference type="InterPro" id="IPR050259">
    <property type="entry name" value="SDR"/>
</dbReference>
<dbReference type="Pfam" id="PF13561">
    <property type="entry name" value="adh_short_C2"/>
    <property type="match status" value="1"/>
</dbReference>
<dbReference type="PANTHER" id="PTHR42879">
    <property type="entry name" value="3-OXOACYL-(ACYL-CARRIER-PROTEIN) REDUCTASE"/>
    <property type="match status" value="1"/>
</dbReference>
<gene>
    <name evidence="2" type="ORF">KGMB02408_09380</name>
</gene>
<organism evidence="2 3">
    <name type="scientific">Bacteroides faecalis</name>
    <dbReference type="NCBI Taxonomy" id="2447885"/>
    <lineage>
        <taxon>Bacteria</taxon>
        <taxon>Pseudomonadati</taxon>
        <taxon>Bacteroidota</taxon>
        <taxon>Bacteroidia</taxon>
        <taxon>Bacteroidales</taxon>
        <taxon>Bacteroidaceae</taxon>
        <taxon>Bacteroides</taxon>
    </lineage>
</organism>
<dbReference type="InterPro" id="IPR036291">
    <property type="entry name" value="NAD(P)-bd_dom_sf"/>
</dbReference>
<dbReference type="PRINTS" id="PR00080">
    <property type="entry name" value="SDRFAMILY"/>
</dbReference>
<keyword evidence="3" id="KW-1185">Reference proteome</keyword>
<evidence type="ECO:0000313" key="3">
    <source>
        <dbReference type="Proteomes" id="UP000288079"/>
    </source>
</evidence>
<name>A0A401LRB1_9BACE</name>
<dbReference type="PRINTS" id="PR00081">
    <property type="entry name" value="GDHRDH"/>
</dbReference>
<dbReference type="Proteomes" id="UP000288079">
    <property type="component" value="Unassembled WGS sequence"/>
</dbReference>
<reference evidence="2 3" key="1">
    <citation type="submission" date="2018-10" db="EMBL/GenBank/DDBJ databases">
        <title>Draft Genome Sequence of Bacteroides sp. KCTC 15687.</title>
        <authorList>
            <person name="Yu S.Y."/>
            <person name="Kim J.S."/>
            <person name="Oh B.S."/>
            <person name="Park S.H."/>
            <person name="Kang S.W."/>
            <person name="Park J.E."/>
            <person name="Choi S.H."/>
            <person name="Han K.I."/>
            <person name="Lee K.C."/>
            <person name="Eom M.K."/>
            <person name="Suh M.K."/>
            <person name="Lee D.H."/>
            <person name="Yoon H."/>
            <person name="Kim B."/>
            <person name="Yang S.J."/>
            <person name="Lee J.S."/>
            <person name="Lee J.H."/>
        </authorList>
    </citation>
    <scope>NUCLEOTIDE SEQUENCE [LARGE SCALE GENOMIC DNA]</scope>
    <source>
        <strain evidence="2 3">KCTC 15687</strain>
    </source>
</reference>
<evidence type="ECO:0000256" key="1">
    <source>
        <dbReference type="ARBA" id="ARBA00006484"/>
    </source>
</evidence>
<dbReference type="FunFam" id="3.40.50.720:FF:000084">
    <property type="entry name" value="Short-chain dehydrogenase reductase"/>
    <property type="match status" value="1"/>
</dbReference>
<dbReference type="SUPFAM" id="SSF51735">
    <property type="entry name" value="NAD(P)-binding Rossmann-fold domains"/>
    <property type="match status" value="1"/>
</dbReference>
<dbReference type="CDD" id="cd05233">
    <property type="entry name" value="SDR_c"/>
    <property type="match status" value="1"/>
</dbReference>
<dbReference type="NCBIfam" id="NF005559">
    <property type="entry name" value="PRK07231.1"/>
    <property type="match status" value="1"/>
</dbReference>
<dbReference type="AlphaFoldDB" id="A0A401LRB1"/>
<dbReference type="Gene3D" id="3.40.50.720">
    <property type="entry name" value="NAD(P)-binding Rossmann-like Domain"/>
    <property type="match status" value="1"/>
</dbReference>
<accession>A0A401LRB1</accession>
<comment type="similarity">
    <text evidence="1">Belongs to the short-chain dehydrogenases/reductases (SDR) family.</text>
</comment>
<comment type="caution">
    <text evidence="2">The sequence shown here is derived from an EMBL/GenBank/DDBJ whole genome shotgun (WGS) entry which is preliminary data.</text>
</comment>
<proteinExistence type="inferred from homology"/>
<dbReference type="EMBL" id="BHWB01000002">
    <property type="protein sequence ID" value="GCB33993.1"/>
    <property type="molecule type" value="Genomic_DNA"/>
</dbReference>
<evidence type="ECO:0000313" key="2">
    <source>
        <dbReference type="EMBL" id="GCB33993.1"/>
    </source>
</evidence>
<dbReference type="PANTHER" id="PTHR42879:SF2">
    <property type="entry name" value="3-OXOACYL-[ACYL-CARRIER-PROTEIN] REDUCTASE FABG"/>
    <property type="match status" value="1"/>
</dbReference>
<sequence>MLLMKGNHLKIIIMKRFENKVAIITGAASGIGEATTRRLVSEGGKVVIADHSIENADKLATELTQSGADVRSIYFSATELYSCKQLIEFAKKEYGQIDILVNNVGGTNPKQDLNIEKLDIDYFDEAFHLNLCCTMYLSQQIIPIMTAHNGGNIVNIASVSGITADTNGTLYGASKAGVINLTKYIATQIGKKNIRCNAVAPGLILTPAALNNLNEEVRNIFLGQCATPYLGEPEDIAATIAFLASNDARYITGQTIVVDGGLTIHNPTVELS</sequence>
<protein>
    <submittedName>
        <fullName evidence="2">7-alpha-hydroxysteroid dehydrogenase</fullName>
    </submittedName>
</protein>
<dbReference type="InterPro" id="IPR002347">
    <property type="entry name" value="SDR_fam"/>
</dbReference>